<sequence>MKCPEDASLLKRYVENDRIYSFLAGLNANYDTVRVQVLGKEDLPSLNKTISIIRGEENRRGVMLELMVTKGSAIVSNGRNNRFLKGFQPMEYEHGTTTNQREWENQSGQISKS</sequence>
<organism evidence="2 3">
    <name type="scientific">Parasponia andersonii</name>
    <name type="common">Sponia andersonii</name>
    <dbReference type="NCBI Taxonomy" id="3476"/>
    <lineage>
        <taxon>Eukaryota</taxon>
        <taxon>Viridiplantae</taxon>
        <taxon>Streptophyta</taxon>
        <taxon>Embryophyta</taxon>
        <taxon>Tracheophyta</taxon>
        <taxon>Spermatophyta</taxon>
        <taxon>Magnoliopsida</taxon>
        <taxon>eudicotyledons</taxon>
        <taxon>Gunneridae</taxon>
        <taxon>Pentapetalae</taxon>
        <taxon>rosids</taxon>
        <taxon>fabids</taxon>
        <taxon>Rosales</taxon>
        <taxon>Cannabaceae</taxon>
        <taxon>Parasponia</taxon>
    </lineage>
</organism>
<name>A0A2P5A7U5_PARAD</name>
<evidence type="ECO:0000256" key="1">
    <source>
        <dbReference type="SAM" id="MobiDB-lite"/>
    </source>
</evidence>
<dbReference type="OrthoDB" id="1190543at2759"/>
<feature type="region of interest" description="Disordered" evidence="1">
    <location>
        <begin position="93"/>
        <end position="113"/>
    </location>
</feature>
<dbReference type="Proteomes" id="UP000237105">
    <property type="component" value="Unassembled WGS sequence"/>
</dbReference>
<comment type="caution">
    <text evidence="2">The sequence shown here is derived from an EMBL/GenBank/DDBJ whole genome shotgun (WGS) entry which is preliminary data.</text>
</comment>
<dbReference type="PANTHER" id="PTHR34222">
    <property type="entry name" value="GAG_PRE-INTEGRS DOMAIN-CONTAINING PROTEIN"/>
    <property type="match status" value="1"/>
</dbReference>
<dbReference type="PANTHER" id="PTHR34222:SF37">
    <property type="entry name" value="RETROTRANSPOSON GAG DOMAIN-CONTAINING PROTEIN"/>
    <property type="match status" value="1"/>
</dbReference>
<evidence type="ECO:0000313" key="3">
    <source>
        <dbReference type="Proteomes" id="UP000237105"/>
    </source>
</evidence>
<dbReference type="EMBL" id="JXTB01000798">
    <property type="protein sequence ID" value="PON32610.1"/>
    <property type="molecule type" value="Genomic_DNA"/>
</dbReference>
<evidence type="ECO:0000313" key="2">
    <source>
        <dbReference type="EMBL" id="PON32610.1"/>
    </source>
</evidence>
<dbReference type="AlphaFoldDB" id="A0A2P5A7U5"/>
<feature type="compositionally biased region" description="Polar residues" evidence="1">
    <location>
        <begin position="95"/>
        <end position="113"/>
    </location>
</feature>
<accession>A0A2P5A7U5</accession>
<gene>
    <name evidence="2" type="ORF">PanWU01x14_359790</name>
</gene>
<proteinExistence type="predicted"/>
<protein>
    <submittedName>
        <fullName evidence="2">Uncharacterized protein</fullName>
    </submittedName>
</protein>
<keyword evidence="3" id="KW-1185">Reference proteome</keyword>
<reference evidence="3" key="1">
    <citation type="submission" date="2016-06" db="EMBL/GenBank/DDBJ databases">
        <title>Parallel loss of symbiosis genes in relatives of nitrogen-fixing non-legume Parasponia.</title>
        <authorList>
            <person name="Van Velzen R."/>
            <person name="Holmer R."/>
            <person name="Bu F."/>
            <person name="Rutten L."/>
            <person name="Van Zeijl A."/>
            <person name="Liu W."/>
            <person name="Santuari L."/>
            <person name="Cao Q."/>
            <person name="Sharma T."/>
            <person name="Shen D."/>
            <person name="Roswanjaya Y."/>
            <person name="Wardhani T."/>
            <person name="Kalhor M.S."/>
            <person name="Jansen J."/>
            <person name="Van den Hoogen J."/>
            <person name="Gungor B."/>
            <person name="Hartog M."/>
            <person name="Hontelez J."/>
            <person name="Verver J."/>
            <person name="Yang W.-C."/>
            <person name="Schijlen E."/>
            <person name="Repin R."/>
            <person name="Schilthuizen M."/>
            <person name="Schranz E."/>
            <person name="Heidstra R."/>
            <person name="Miyata K."/>
            <person name="Fedorova E."/>
            <person name="Kohlen W."/>
            <person name="Bisseling T."/>
            <person name="Smit S."/>
            <person name="Geurts R."/>
        </authorList>
    </citation>
    <scope>NUCLEOTIDE SEQUENCE [LARGE SCALE GENOMIC DNA]</scope>
    <source>
        <strain evidence="3">cv. WU1-14</strain>
    </source>
</reference>